<sequence>MASKLAVYDTGYEDELFQYPVGPSFLCCICTNVIKDAAMCHNEHLFCRACITRHLVNFQTCPTCMEPLTVETLSQAPRGIRNFLAELKIRCEFFDRGCGKFIELGDLERHVTECGFAPAVCSNEGCELEVNKQDLLHHETAVCEQRRVQCHSCNDIKKEMDTVRVNLAAMNEKLLERIETNGKAVENVVAKVELVQERLNKQEESNRQFEAEVKKSLNEISKQLERMSQQTLHDVQAEEMKKGIAEADGMDREPKVVIAGGENQGRLNSVEMLILSTETWTLLQPMRGNREGATSVIHNNQLFVEGGFNKSMEKLSLNAAQAFQSIPWENVPAELPGRLAGHCSVVYNERLIVIGGFDVEKHVYSDSITEISLFPPYTCELLATMPQERCYHGIAIFGDKILIVAGRTSLKSNSALRNVVMYDITKKECQELAPLPYFVYEIATVKWGDDNVMIMGGADSNDKPLNKVLMYNIKTQKSHMLPDMKCKRKGCVAAVVRDTVIVMGGKDEEGNYLKSVERFRFDSYRWQELPEMHEKRFRATAVVC</sequence>
<gene>
    <name evidence="6" type="ORF">PACLA_8A083077</name>
</gene>
<evidence type="ECO:0000313" key="6">
    <source>
        <dbReference type="EMBL" id="CAB4041591.1"/>
    </source>
</evidence>
<dbReference type="InterPro" id="IPR006652">
    <property type="entry name" value="Kelch_1"/>
</dbReference>
<organism evidence="6 7">
    <name type="scientific">Paramuricea clavata</name>
    <name type="common">Red gorgonian</name>
    <name type="synonym">Violescent sea-whip</name>
    <dbReference type="NCBI Taxonomy" id="317549"/>
    <lineage>
        <taxon>Eukaryota</taxon>
        <taxon>Metazoa</taxon>
        <taxon>Cnidaria</taxon>
        <taxon>Anthozoa</taxon>
        <taxon>Octocorallia</taxon>
        <taxon>Malacalcyonacea</taxon>
        <taxon>Plexauridae</taxon>
        <taxon>Paramuricea</taxon>
    </lineage>
</organism>
<dbReference type="Gene3D" id="2.120.10.80">
    <property type="entry name" value="Kelch-type beta propeller"/>
    <property type="match status" value="2"/>
</dbReference>
<keyword evidence="1" id="KW-0880">Kelch repeat</keyword>
<name>A0A7D9M486_PARCT</name>
<evidence type="ECO:0000256" key="2">
    <source>
        <dbReference type="ARBA" id="ARBA00022723"/>
    </source>
</evidence>
<evidence type="ECO:0000256" key="3">
    <source>
        <dbReference type="ARBA" id="ARBA00022737"/>
    </source>
</evidence>
<proteinExistence type="predicted"/>
<dbReference type="AlphaFoldDB" id="A0A7D9M486"/>
<dbReference type="GO" id="GO:0008270">
    <property type="term" value="F:zinc ion binding"/>
    <property type="evidence" value="ECO:0007669"/>
    <property type="project" value="UniProtKB-KW"/>
</dbReference>
<dbReference type="PROSITE" id="PS50089">
    <property type="entry name" value="ZF_RING_2"/>
    <property type="match status" value="1"/>
</dbReference>
<dbReference type="SUPFAM" id="SSF57850">
    <property type="entry name" value="RING/U-box"/>
    <property type="match status" value="1"/>
</dbReference>
<keyword evidence="2" id="KW-0479">Metal-binding</keyword>
<dbReference type="PROSITE" id="PS50145">
    <property type="entry name" value="ZF_TRAF"/>
    <property type="match status" value="1"/>
</dbReference>
<keyword evidence="3" id="KW-0677">Repeat</keyword>
<evidence type="ECO:0000256" key="4">
    <source>
        <dbReference type="ARBA" id="ARBA00022771"/>
    </source>
</evidence>
<evidence type="ECO:0000256" key="5">
    <source>
        <dbReference type="ARBA" id="ARBA00022833"/>
    </source>
</evidence>
<dbReference type="InterPro" id="IPR001841">
    <property type="entry name" value="Znf_RING"/>
</dbReference>
<keyword evidence="5" id="KW-0862">Zinc</keyword>
<protein>
    <submittedName>
        <fullName evidence="6">RING finger 151-like</fullName>
    </submittedName>
</protein>
<evidence type="ECO:0000256" key="1">
    <source>
        <dbReference type="ARBA" id="ARBA00022441"/>
    </source>
</evidence>
<keyword evidence="4" id="KW-0863">Zinc-finger</keyword>
<evidence type="ECO:0000313" key="7">
    <source>
        <dbReference type="Proteomes" id="UP001152795"/>
    </source>
</evidence>
<keyword evidence="7" id="KW-1185">Reference proteome</keyword>
<dbReference type="InterPro" id="IPR001293">
    <property type="entry name" value="Znf_TRAF"/>
</dbReference>
<dbReference type="Pfam" id="PF01344">
    <property type="entry name" value="Kelch_1"/>
    <property type="match status" value="1"/>
</dbReference>
<dbReference type="InterPro" id="IPR013083">
    <property type="entry name" value="Znf_RING/FYVE/PHD"/>
</dbReference>
<dbReference type="PANTHER" id="PTHR45632">
    <property type="entry name" value="LD33804P"/>
    <property type="match status" value="1"/>
</dbReference>
<dbReference type="SMART" id="SM00612">
    <property type="entry name" value="Kelch"/>
    <property type="match status" value="6"/>
</dbReference>
<dbReference type="Pfam" id="PF24681">
    <property type="entry name" value="Kelch_KLHDC2_KLHL20_DRC7"/>
    <property type="match status" value="1"/>
</dbReference>
<dbReference type="SUPFAM" id="SSF117281">
    <property type="entry name" value="Kelch motif"/>
    <property type="match status" value="2"/>
</dbReference>
<dbReference type="EMBL" id="CACRXK020028564">
    <property type="protein sequence ID" value="CAB4041591.1"/>
    <property type="molecule type" value="Genomic_DNA"/>
</dbReference>
<dbReference type="OrthoDB" id="5982216at2759"/>
<dbReference type="SUPFAM" id="SSF49599">
    <property type="entry name" value="TRAF domain-like"/>
    <property type="match status" value="1"/>
</dbReference>
<accession>A0A7D9M486</accession>
<reference evidence="6" key="1">
    <citation type="submission" date="2020-04" db="EMBL/GenBank/DDBJ databases">
        <authorList>
            <person name="Alioto T."/>
            <person name="Alioto T."/>
            <person name="Gomez Garrido J."/>
        </authorList>
    </citation>
    <scope>NUCLEOTIDE SEQUENCE</scope>
    <source>
        <strain evidence="6">A484AB</strain>
    </source>
</reference>
<comment type="caution">
    <text evidence="6">The sequence shown here is derived from an EMBL/GenBank/DDBJ whole genome shotgun (WGS) entry which is preliminary data.</text>
</comment>
<dbReference type="PANTHER" id="PTHR45632:SF3">
    <property type="entry name" value="KELCH-LIKE PROTEIN 32"/>
    <property type="match status" value="1"/>
</dbReference>
<dbReference type="Gene3D" id="3.30.40.10">
    <property type="entry name" value="Zinc/RING finger domain, C3HC4 (zinc finger)"/>
    <property type="match status" value="2"/>
</dbReference>
<dbReference type="InterPro" id="IPR015915">
    <property type="entry name" value="Kelch-typ_b-propeller"/>
</dbReference>
<dbReference type="Proteomes" id="UP001152795">
    <property type="component" value="Unassembled WGS sequence"/>
</dbReference>